<dbReference type="InterPro" id="IPR051826">
    <property type="entry name" value="E3_ubiquitin-ligase_domain"/>
</dbReference>
<dbReference type="PANTHER" id="PTHR22765:SF393">
    <property type="entry name" value="E3 UBIQUITIN-PROTEIN LIGASE ATL59-RELATED"/>
    <property type="match status" value="1"/>
</dbReference>
<dbReference type="InterPro" id="IPR001841">
    <property type="entry name" value="Znf_RING"/>
</dbReference>
<keyword evidence="2 4" id="KW-0863">Zinc-finger</keyword>
<proteinExistence type="predicted"/>
<dbReference type="Pfam" id="PF13639">
    <property type="entry name" value="zf-RING_2"/>
    <property type="match status" value="1"/>
</dbReference>
<dbReference type="eggNOG" id="KOG0800">
    <property type="taxonomic scope" value="Eukaryota"/>
</dbReference>
<gene>
    <name evidence="6" type="ORF">SARC_07141</name>
</gene>
<sequence>MCLFHWVYTCCCESEDERNFEARNSARHRYRRHNHERSGLLRHHGENAGHAHQQTQPDAHMETIGQGRNYLSGRELGQFQDATLTEAQLMRNVQLLCMREPLLQNQTKWGSISHISGSEPATELECAICLEPYQKNDVIQYLPCFHYFHADCIDNWFSKSLTCPLCLIELSPSMMLNPNIPS</sequence>
<dbReference type="GO" id="GO:0061630">
    <property type="term" value="F:ubiquitin protein ligase activity"/>
    <property type="evidence" value="ECO:0007669"/>
    <property type="project" value="TreeGrafter"/>
</dbReference>
<dbReference type="GO" id="GO:0016020">
    <property type="term" value="C:membrane"/>
    <property type="evidence" value="ECO:0007669"/>
    <property type="project" value="TreeGrafter"/>
</dbReference>
<dbReference type="SUPFAM" id="SSF57850">
    <property type="entry name" value="RING/U-box"/>
    <property type="match status" value="1"/>
</dbReference>
<organism evidence="6 7">
    <name type="scientific">Sphaeroforma arctica JP610</name>
    <dbReference type="NCBI Taxonomy" id="667725"/>
    <lineage>
        <taxon>Eukaryota</taxon>
        <taxon>Ichthyosporea</taxon>
        <taxon>Ichthyophonida</taxon>
        <taxon>Sphaeroforma</taxon>
    </lineage>
</organism>
<dbReference type="SMART" id="SM00744">
    <property type="entry name" value="RINGv"/>
    <property type="match status" value="1"/>
</dbReference>
<dbReference type="GeneID" id="25907645"/>
<reference evidence="6 7" key="1">
    <citation type="submission" date="2011-02" db="EMBL/GenBank/DDBJ databases">
        <title>The Genome Sequence of Sphaeroforma arctica JP610.</title>
        <authorList>
            <consortium name="The Broad Institute Genome Sequencing Platform"/>
            <person name="Russ C."/>
            <person name="Cuomo C."/>
            <person name="Young S.K."/>
            <person name="Zeng Q."/>
            <person name="Gargeya S."/>
            <person name="Alvarado L."/>
            <person name="Berlin A."/>
            <person name="Chapman S.B."/>
            <person name="Chen Z."/>
            <person name="Freedman E."/>
            <person name="Gellesch M."/>
            <person name="Goldberg J."/>
            <person name="Griggs A."/>
            <person name="Gujja S."/>
            <person name="Heilman E."/>
            <person name="Heiman D."/>
            <person name="Howarth C."/>
            <person name="Mehta T."/>
            <person name="Neiman D."/>
            <person name="Pearson M."/>
            <person name="Roberts A."/>
            <person name="Saif S."/>
            <person name="Shea T."/>
            <person name="Shenoy N."/>
            <person name="Sisk P."/>
            <person name="Stolte C."/>
            <person name="Sykes S."/>
            <person name="White J."/>
            <person name="Yandava C."/>
            <person name="Burger G."/>
            <person name="Gray M.W."/>
            <person name="Holland P.W.H."/>
            <person name="King N."/>
            <person name="Lang F.B.F."/>
            <person name="Roger A.J."/>
            <person name="Ruiz-Trillo I."/>
            <person name="Haas B."/>
            <person name="Nusbaum C."/>
            <person name="Birren B."/>
        </authorList>
    </citation>
    <scope>NUCLEOTIDE SEQUENCE [LARGE SCALE GENOMIC DNA]</scope>
    <source>
        <strain evidence="6 7">JP610</strain>
    </source>
</reference>
<keyword evidence="3" id="KW-0862">Zinc</keyword>
<keyword evidence="7" id="KW-1185">Reference proteome</keyword>
<name>A0A0L0FV36_9EUKA</name>
<dbReference type="AlphaFoldDB" id="A0A0L0FV36"/>
<dbReference type="OrthoDB" id="5357315at2759"/>
<evidence type="ECO:0000256" key="3">
    <source>
        <dbReference type="ARBA" id="ARBA00022833"/>
    </source>
</evidence>
<protein>
    <recommendedName>
        <fullName evidence="5">RING-type domain-containing protein</fullName>
    </recommendedName>
</protein>
<dbReference type="GO" id="GO:0006511">
    <property type="term" value="P:ubiquitin-dependent protein catabolic process"/>
    <property type="evidence" value="ECO:0007669"/>
    <property type="project" value="TreeGrafter"/>
</dbReference>
<evidence type="ECO:0000313" key="6">
    <source>
        <dbReference type="EMBL" id="KNC80499.1"/>
    </source>
</evidence>
<dbReference type="EMBL" id="KQ242142">
    <property type="protein sequence ID" value="KNC80499.1"/>
    <property type="molecule type" value="Genomic_DNA"/>
</dbReference>
<dbReference type="STRING" id="667725.A0A0L0FV36"/>
<evidence type="ECO:0000259" key="5">
    <source>
        <dbReference type="PROSITE" id="PS50089"/>
    </source>
</evidence>
<evidence type="ECO:0000256" key="4">
    <source>
        <dbReference type="PROSITE-ProRule" id="PRU00175"/>
    </source>
</evidence>
<dbReference type="SMART" id="SM00184">
    <property type="entry name" value="RING"/>
    <property type="match status" value="1"/>
</dbReference>
<dbReference type="Proteomes" id="UP000054560">
    <property type="component" value="Unassembled WGS sequence"/>
</dbReference>
<dbReference type="PANTHER" id="PTHR22765">
    <property type="entry name" value="RING FINGER AND PROTEASE ASSOCIATED DOMAIN-CONTAINING"/>
    <property type="match status" value="1"/>
</dbReference>
<dbReference type="InterPro" id="IPR013083">
    <property type="entry name" value="Znf_RING/FYVE/PHD"/>
</dbReference>
<dbReference type="InterPro" id="IPR011016">
    <property type="entry name" value="Znf_RING-CH"/>
</dbReference>
<dbReference type="Gene3D" id="3.30.40.10">
    <property type="entry name" value="Zinc/RING finger domain, C3HC4 (zinc finger)"/>
    <property type="match status" value="1"/>
</dbReference>
<keyword evidence="1" id="KW-0479">Metal-binding</keyword>
<evidence type="ECO:0000256" key="1">
    <source>
        <dbReference type="ARBA" id="ARBA00022723"/>
    </source>
</evidence>
<evidence type="ECO:0000256" key="2">
    <source>
        <dbReference type="ARBA" id="ARBA00022771"/>
    </source>
</evidence>
<dbReference type="RefSeq" id="XP_014154401.1">
    <property type="nucleotide sequence ID" value="XM_014298926.1"/>
</dbReference>
<evidence type="ECO:0000313" key="7">
    <source>
        <dbReference type="Proteomes" id="UP000054560"/>
    </source>
</evidence>
<dbReference type="PROSITE" id="PS50089">
    <property type="entry name" value="ZF_RING_2"/>
    <property type="match status" value="1"/>
</dbReference>
<accession>A0A0L0FV36</accession>
<dbReference type="GO" id="GO:0008270">
    <property type="term" value="F:zinc ion binding"/>
    <property type="evidence" value="ECO:0007669"/>
    <property type="project" value="UniProtKB-KW"/>
</dbReference>
<feature type="domain" description="RING-type" evidence="5">
    <location>
        <begin position="126"/>
        <end position="166"/>
    </location>
</feature>